<evidence type="ECO:0000256" key="1">
    <source>
        <dbReference type="SAM" id="MobiDB-lite"/>
    </source>
</evidence>
<gene>
    <name evidence="3" type="ORF">GCM10023331_08080</name>
</gene>
<organism evidence="3 4">
    <name type="scientific">Algivirga pacifica</name>
    <dbReference type="NCBI Taxonomy" id="1162670"/>
    <lineage>
        <taxon>Bacteria</taxon>
        <taxon>Pseudomonadati</taxon>
        <taxon>Bacteroidota</taxon>
        <taxon>Cytophagia</taxon>
        <taxon>Cytophagales</taxon>
        <taxon>Flammeovirgaceae</taxon>
        <taxon>Algivirga</taxon>
    </lineage>
</organism>
<protein>
    <recommendedName>
        <fullName evidence="5">LPP20 lipoprotein</fullName>
    </recommendedName>
</protein>
<feature type="region of interest" description="Disordered" evidence="1">
    <location>
        <begin position="29"/>
        <end position="48"/>
    </location>
</feature>
<reference evidence="4" key="1">
    <citation type="journal article" date="2019" name="Int. J. Syst. Evol. Microbiol.">
        <title>The Global Catalogue of Microorganisms (GCM) 10K type strain sequencing project: providing services to taxonomists for standard genome sequencing and annotation.</title>
        <authorList>
            <consortium name="The Broad Institute Genomics Platform"/>
            <consortium name="The Broad Institute Genome Sequencing Center for Infectious Disease"/>
            <person name="Wu L."/>
            <person name="Ma J."/>
        </authorList>
    </citation>
    <scope>NUCLEOTIDE SEQUENCE [LARGE SCALE GENOMIC DNA]</scope>
    <source>
        <strain evidence="4">JCM 18326</strain>
    </source>
</reference>
<feature type="chain" id="PRO_5045667419" description="LPP20 lipoprotein" evidence="2">
    <location>
        <begin position="27"/>
        <end position="150"/>
    </location>
</feature>
<name>A0ABP9D381_9BACT</name>
<dbReference type="RefSeq" id="WP_345369405.1">
    <property type="nucleotide sequence ID" value="NZ_BAABJX010000016.1"/>
</dbReference>
<evidence type="ECO:0000313" key="4">
    <source>
        <dbReference type="Proteomes" id="UP001500298"/>
    </source>
</evidence>
<dbReference type="Proteomes" id="UP001500298">
    <property type="component" value="Unassembled WGS sequence"/>
</dbReference>
<evidence type="ECO:0000256" key="2">
    <source>
        <dbReference type="SAM" id="SignalP"/>
    </source>
</evidence>
<evidence type="ECO:0000313" key="3">
    <source>
        <dbReference type="EMBL" id="GAA4825854.1"/>
    </source>
</evidence>
<dbReference type="Gene3D" id="3.10.28.20">
    <property type="entry name" value="Acetamidase/Formamidase-like domains"/>
    <property type="match status" value="1"/>
</dbReference>
<keyword evidence="4" id="KW-1185">Reference proteome</keyword>
<proteinExistence type="predicted"/>
<comment type="caution">
    <text evidence="3">The sequence shown here is derived from an EMBL/GenBank/DDBJ whole genome shotgun (WGS) entry which is preliminary data.</text>
</comment>
<keyword evidence="2" id="KW-0732">Signal</keyword>
<accession>A0ABP9D381</accession>
<dbReference type="EMBL" id="BAABJX010000016">
    <property type="protein sequence ID" value="GAA4825854.1"/>
    <property type="molecule type" value="Genomic_DNA"/>
</dbReference>
<sequence>MLICNSISKHLLSIAITLCLPLTSFAQEQPSNESSAPQEEVVESSLPFQGKKYQTNKKYYRAVGTGSSQSERTATLKARTDAQRKLAEQIQQSVSKKGNVKISSSSVTLREAAEKDFELYVEEDTINWITTYHAHVVLEVEKKKVEELFD</sequence>
<feature type="signal peptide" evidence="2">
    <location>
        <begin position="1"/>
        <end position="26"/>
    </location>
</feature>
<evidence type="ECO:0008006" key="5">
    <source>
        <dbReference type="Google" id="ProtNLM"/>
    </source>
</evidence>